<gene>
    <name evidence="7" type="ORF">NCTC12858_01828</name>
</gene>
<dbReference type="GO" id="GO:0016020">
    <property type="term" value="C:membrane"/>
    <property type="evidence" value="ECO:0007669"/>
    <property type="project" value="UniProtKB-SubCell"/>
</dbReference>
<keyword evidence="2 5" id="KW-0812">Transmembrane</keyword>
<dbReference type="EMBL" id="LS483447">
    <property type="protein sequence ID" value="SQH73948.1"/>
    <property type="molecule type" value="Genomic_DNA"/>
</dbReference>
<evidence type="ECO:0000256" key="3">
    <source>
        <dbReference type="ARBA" id="ARBA00022989"/>
    </source>
</evidence>
<reference evidence="7 8" key="1">
    <citation type="submission" date="2018-06" db="EMBL/GenBank/DDBJ databases">
        <authorList>
            <consortium name="Pathogen Informatics"/>
            <person name="Doyle S."/>
        </authorList>
    </citation>
    <scope>NUCLEOTIDE SEQUENCE [LARGE SCALE GENOMIC DNA]</scope>
    <source>
        <strain evidence="7 8">NCTC12858</strain>
    </source>
</reference>
<dbReference type="PANTHER" id="PTHR21016">
    <property type="entry name" value="BETA-AMYLOID BINDING PROTEIN-RELATED"/>
    <property type="match status" value="1"/>
</dbReference>
<evidence type="ECO:0000259" key="6">
    <source>
        <dbReference type="Pfam" id="PF05154"/>
    </source>
</evidence>
<evidence type="ECO:0000256" key="1">
    <source>
        <dbReference type="ARBA" id="ARBA00004141"/>
    </source>
</evidence>
<feature type="transmembrane region" description="Helical" evidence="5">
    <location>
        <begin position="70"/>
        <end position="92"/>
    </location>
</feature>
<evidence type="ECO:0000256" key="4">
    <source>
        <dbReference type="ARBA" id="ARBA00023136"/>
    </source>
</evidence>
<evidence type="ECO:0000313" key="8">
    <source>
        <dbReference type="Proteomes" id="UP000249300"/>
    </source>
</evidence>
<dbReference type="KEGG" id="pcre:NCTC12858_01828"/>
<name>A0A2X4PQZ9_9PORP</name>
<evidence type="ECO:0000256" key="2">
    <source>
        <dbReference type="ARBA" id="ARBA00022692"/>
    </source>
</evidence>
<evidence type="ECO:0000313" key="7">
    <source>
        <dbReference type="EMBL" id="SQH73948.1"/>
    </source>
</evidence>
<evidence type="ECO:0000256" key="5">
    <source>
        <dbReference type="SAM" id="Phobius"/>
    </source>
</evidence>
<protein>
    <submittedName>
        <fullName evidence="7">TM2 domain</fullName>
    </submittedName>
</protein>
<proteinExistence type="predicted"/>
<dbReference type="Proteomes" id="UP000249300">
    <property type="component" value="Chromosome 1"/>
</dbReference>
<keyword evidence="3 5" id="KW-1133">Transmembrane helix</keyword>
<dbReference type="AlphaFoldDB" id="A0A2X4PQZ9"/>
<accession>A0A2X4PQZ9</accession>
<organism evidence="7 8">
    <name type="scientific">Porphyromonas crevioricanis</name>
    <dbReference type="NCBI Taxonomy" id="393921"/>
    <lineage>
        <taxon>Bacteria</taxon>
        <taxon>Pseudomonadati</taxon>
        <taxon>Bacteroidota</taxon>
        <taxon>Bacteroidia</taxon>
        <taxon>Bacteroidales</taxon>
        <taxon>Porphyromonadaceae</taxon>
        <taxon>Porphyromonas</taxon>
    </lineage>
</organism>
<dbReference type="PANTHER" id="PTHR21016:SF25">
    <property type="entry name" value="TM2 DOMAIN-CONTAINING PROTEIN DDB_G0277895-RELATED"/>
    <property type="match status" value="1"/>
</dbReference>
<feature type="domain" description="TM2" evidence="6">
    <location>
        <begin position="42"/>
        <end position="89"/>
    </location>
</feature>
<dbReference type="InterPro" id="IPR050932">
    <property type="entry name" value="TM2D1-3-like"/>
</dbReference>
<dbReference type="Pfam" id="PF05154">
    <property type="entry name" value="TM2"/>
    <property type="match status" value="1"/>
</dbReference>
<keyword evidence="4 5" id="KW-0472">Membrane</keyword>
<feature type="transmembrane region" description="Helical" evidence="5">
    <location>
        <begin position="45"/>
        <end position="64"/>
    </location>
</feature>
<dbReference type="InterPro" id="IPR007829">
    <property type="entry name" value="TM2"/>
</dbReference>
<sequence length="110" mass="12188">MLNAYIISVSKYLPSHEIPSLRKRLEDMSDSQIIQLQAVEMKDPTTLLIVSIFAGTLGIDRFMLGQVGLGVAKLLTFGGCGIWAIIDLFLITDATREANMKRIHEAINLL</sequence>
<comment type="subcellular location">
    <subcellularLocation>
        <location evidence="1">Membrane</location>
        <topology evidence="1">Multi-pass membrane protein</topology>
    </subcellularLocation>
</comment>
<keyword evidence="8" id="KW-1185">Reference proteome</keyword>